<sequence>MIINLSFQQVNKLCNKLSSWNEKKAEKFILQMPKAGVILDKIDIAMLGFNPDDIYKKMLKLYSDNQRALNLIDETIQGNLYYRE</sequence>
<dbReference type="RefSeq" id="WP_055276534.1">
    <property type="nucleotide sequence ID" value="NZ_CYZV01000018.1"/>
</dbReference>
<evidence type="ECO:0000313" key="1">
    <source>
        <dbReference type="EMBL" id="CUO26462.1"/>
    </source>
</evidence>
<evidence type="ECO:0000313" key="2">
    <source>
        <dbReference type="Proteomes" id="UP000095558"/>
    </source>
</evidence>
<reference evidence="1 2" key="1">
    <citation type="submission" date="2015-09" db="EMBL/GenBank/DDBJ databases">
        <authorList>
            <consortium name="Pathogen Informatics"/>
        </authorList>
    </citation>
    <scope>NUCLEOTIDE SEQUENCE [LARGE SCALE GENOMIC DNA]</scope>
    <source>
        <strain evidence="1 2">2789STDY5834855</strain>
    </source>
</reference>
<dbReference type="Proteomes" id="UP000095558">
    <property type="component" value="Unassembled WGS sequence"/>
</dbReference>
<protein>
    <submittedName>
        <fullName evidence="1">Uncharacterized protein</fullName>
    </submittedName>
</protein>
<organism evidence="1 2">
    <name type="scientific">Clostridium disporicum</name>
    <dbReference type="NCBI Taxonomy" id="84024"/>
    <lineage>
        <taxon>Bacteria</taxon>
        <taxon>Bacillati</taxon>
        <taxon>Bacillota</taxon>
        <taxon>Clostridia</taxon>
        <taxon>Eubacteriales</taxon>
        <taxon>Clostridiaceae</taxon>
        <taxon>Clostridium</taxon>
    </lineage>
</organism>
<gene>
    <name evidence="1" type="ORF">ERS852470_01865</name>
</gene>
<name>A0A174DLG1_9CLOT</name>
<dbReference type="EMBL" id="CYZV01000018">
    <property type="protein sequence ID" value="CUO26462.1"/>
    <property type="molecule type" value="Genomic_DNA"/>
</dbReference>
<accession>A0A174DLG1</accession>
<dbReference type="AlphaFoldDB" id="A0A174DLG1"/>
<proteinExistence type="predicted"/>